<feature type="compositionally biased region" description="Basic and acidic residues" evidence="1">
    <location>
        <begin position="890"/>
        <end position="906"/>
    </location>
</feature>
<comment type="caution">
    <text evidence="3">The sequence shown here is derived from an EMBL/GenBank/DDBJ whole genome shotgun (WGS) entry which is preliminary data.</text>
</comment>
<feature type="compositionally biased region" description="Low complexity" evidence="1">
    <location>
        <begin position="866"/>
        <end position="889"/>
    </location>
</feature>
<dbReference type="InterPro" id="IPR004859">
    <property type="entry name" value="Xrn1_N"/>
</dbReference>
<dbReference type="GO" id="GO:0004527">
    <property type="term" value="F:exonuclease activity"/>
    <property type="evidence" value="ECO:0007669"/>
    <property type="project" value="InterPro"/>
</dbReference>
<sequence>MGVLKLRKGLESLDPDGTAVTIIKDSGTEDKPIDANRVYIDFLSIIYSEGARASVMVNSIYYRLLKIEGRIGEPLPDTPEITTFIQRHGLRGYIARSDVFMAYIKENGVKIATDAVVDYLQKMLFTKINGVNYLFISLDGQVPYGKVKEQRHRRYINPVATELINRNKSPYDRLQIYSPEETLRQLFDKTKYMFDLAGCIKAVKTQEFLERVVAMIKSQLPDPEKVTLSTTPVKNVSDSSDTGSIVSFADEDEKEIFRLVFSKKRYGEGEQIIVREVINDVSMMTNEERDKTGCVFYSPDGDVVFLSLFLKLKLGVPIHTIKDFKLQPTPMEPCIYIDQTKLLKIIVSLFASYFNKIMEVLTGEGVEEEFNAEMVKTLLIDFIYIVSIFGNDFIPILPTVNIWSCMRNIIYIYAYYHATGYIETKTIGFLHKKRVDEDDVHREYIPVWGNIKRFFLVASKFESALVMDSYLAECSDKKKGYLSCVANFGSVFTFYHTYTYCKIANAMYQGLMTAVNTETPHDPATILESVKVDDYLRLNELILFMDKPGGLDTSLNTHRFEENALVATVDPGFLNYFSTIDSKSSALFASEIEPFTEINLSKIGRVTDRFSHLPRSFAFLYFGVHLYHILQIIEAVIARKDDVPTACGLIGDRIHSFKQRVMRTQDMRSEKIEEISGSIEEAITRLRSYNDLASAHKILQKAFEECTSSSDYIFTISNVKTDMVVADMVIVETDIDEQVAKAKRNEYLELLGGTPYDLGNSADRLPYRNTLISSINYIFDFEGYQRHQRLVKERHQASLMKASKVSGVSSESVSVPVRLGLQKDDEDEEEPMVSRSVLARPDSYRGSDRGRGAFRGSVRGSDRGSFRGSYRGSRGGPQRNFSDRSSASSDWRRPEGKDRLDEQHKGGFRRLEGDINATYKVVGDYNRTKELNARKAHRFASLSKNRYITPNLENYDTVYNRYTTEFLHCNVDDTAYIDHICKDYLTTLTWIHDYYVNFNDELVDKTLISTWVFRFGRSPMLRHIKEYLTRDVDHEINMNVHDKAYARTMVPEESYLTAFEKSLFIYPLVVSDFKTPEEVRAYTFVKALNLFSEYAVRFAKTDRGASEVIHSCYAPRAQTAQFNKFIKTKSDNVHSLRSVMVVGLDKAIDTVRYVSDNPVDKILAVVRTVRNMQPVNTIADMTISLRGKPIEKKVIDCRWAPYISKCHLSEEYYPTPSYPELKFTIDVIADLCYRSIAIPPPIKDFLFSDLEAVDTKSGDFKFSYVRSAFGDTIIAMLNMRGGVQVLEDLFAEVYETTVVTVRDKLGEHLKHVARLLVDMEGSEKHAEQCSQLYKDTTTYVKLFYYDILTARLAHPGLVAKVLEHIMKVLDPMLTERSVNVERFGLSLSNIGESLTSTLFKFLMRKYTIHTITAIDIVPEFAKTLESLKEERCS</sequence>
<evidence type="ECO:0000313" key="3">
    <source>
        <dbReference type="EMBL" id="VBB18807.1"/>
    </source>
</evidence>
<dbReference type="Pfam" id="PF03159">
    <property type="entry name" value="XRN_N"/>
    <property type="match status" value="1"/>
</dbReference>
<feature type="compositionally biased region" description="Basic and acidic residues" evidence="1">
    <location>
        <begin position="842"/>
        <end position="851"/>
    </location>
</feature>
<evidence type="ECO:0000313" key="4">
    <source>
        <dbReference type="Proteomes" id="UP000594342"/>
    </source>
</evidence>
<dbReference type="GO" id="GO:0003676">
    <property type="term" value="F:nucleic acid binding"/>
    <property type="evidence" value="ECO:0007669"/>
    <property type="project" value="InterPro"/>
</dbReference>
<dbReference type="Proteomes" id="UP000594342">
    <property type="component" value="Unassembled WGS sequence"/>
</dbReference>
<proteinExistence type="predicted"/>
<dbReference type="EMBL" id="UPSH01000001">
    <property type="protein sequence ID" value="VBB18807.1"/>
    <property type="molecule type" value="Genomic_DNA"/>
</dbReference>
<organism evidence="3 4">
    <name type="scientific">Yasminevirus sp. GU-2018</name>
    <dbReference type="NCBI Taxonomy" id="2420051"/>
    <lineage>
        <taxon>Viruses</taxon>
        <taxon>Varidnaviria</taxon>
        <taxon>Bamfordvirae</taxon>
        <taxon>Nucleocytoviricota</taxon>
        <taxon>Megaviricetes</taxon>
        <taxon>Imitervirales</taxon>
        <taxon>Mimiviridae</taxon>
        <taxon>Klosneuvirinae</taxon>
        <taxon>Yasminevirus</taxon>
        <taxon>Yasminevirus saudimassiliense</taxon>
    </lineage>
</organism>
<accession>A0A5K0U9Y3</accession>
<gene>
    <name evidence="3" type="ORF">YASMINEVIRUS_1339</name>
</gene>
<feature type="region of interest" description="Disordered" evidence="1">
    <location>
        <begin position="816"/>
        <end position="906"/>
    </location>
</feature>
<evidence type="ECO:0000259" key="2">
    <source>
        <dbReference type="Pfam" id="PF03159"/>
    </source>
</evidence>
<protein>
    <submittedName>
        <fullName evidence="3">5'-3' exoribonuclease</fullName>
    </submittedName>
</protein>
<evidence type="ECO:0000256" key="1">
    <source>
        <dbReference type="SAM" id="MobiDB-lite"/>
    </source>
</evidence>
<feature type="domain" description="Xrn1 N-terminal" evidence="2">
    <location>
        <begin position="112"/>
        <end position="311"/>
    </location>
</feature>
<keyword evidence="4" id="KW-1185">Reference proteome</keyword>
<name>A0A5K0U9Y3_9VIRU</name>
<reference evidence="3 4" key="1">
    <citation type="submission" date="2018-10" db="EMBL/GenBank/DDBJ databases">
        <authorList>
            <consortium name="IHU Genomes"/>
        </authorList>
    </citation>
    <scope>NUCLEOTIDE SEQUENCE [LARGE SCALE GENOMIC DNA]</scope>
    <source>
        <strain evidence="3 4">A1</strain>
    </source>
</reference>